<keyword evidence="3" id="KW-1003">Cell membrane</keyword>
<dbReference type="GO" id="GO:0005886">
    <property type="term" value="C:plasma membrane"/>
    <property type="evidence" value="ECO:0007669"/>
    <property type="project" value="UniProtKB-SubCell"/>
</dbReference>
<reference evidence="9" key="1">
    <citation type="submission" date="2021-05" db="EMBL/GenBank/DDBJ databases">
        <authorList>
            <person name="Pietrasiak N."/>
            <person name="Ward R."/>
            <person name="Stajich J.E."/>
            <person name="Kurbessoian T."/>
        </authorList>
    </citation>
    <scope>NUCLEOTIDE SEQUENCE</scope>
    <source>
        <strain evidence="9">GSE-TBD4-15B</strain>
    </source>
</reference>
<feature type="transmembrane region" description="Helical" evidence="8">
    <location>
        <begin position="6"/>
        <end position="30"/>
    </location>
</feature>
<keyword evidence="7 8" id="KW-0472">Membrane</keyword>
<evidence type="ECO:0000256" key="6">
    <source>
        <dbReference type="ARBA" id="ARBA00022989"/>
    </source>
</evidence>
<evidence type="ECO:0000256" key="7">
    <source>
        <dbReference type="ARBA" id="ARBA00023136"/>
    </source>
</evidence>
<feature type="transmembrane region" description="Helical" evidence="8">
    <location>
        <begin position="235"/>
        <end position="254"/>
    </location>
</feature>
<comment type="caution">
    <text evidence="9">The sequence shown here is derived from an EMBL/GenBank/DDBJ whole genome shotgun (WGS) entry which is preliminary data.</text>
</comment>
<dbReference type="PANTHER" id="PTHR11040:SF211">
    <property type="entry name" value="ZINC TRANSPORTER ZIP11"/>
    <property type="match status" value="1"/>
</dbReference>
<evidence type="ECO:0000256" key="3">
    <source>
        <dbReference type="ARBA" id="ARBA00022475"/>
    </source>
</evidence>
<evidence type="ECO:0000313" key="9">
    <source>
        <dbReference type="EMBL" id="MBW4466731.1"/>
    </source>
</evidence>
<evidence type="ECO:0000256" key="2">
    <source>
        <dbReference type="ARBA" id="ARBA00006939"/>
    </source>
</evidence>
<feature type="transmembrane region" description="Helical" evidence="8">
    <location>
        <begin position="75"/>
        <end position="97"/>
    </location>
</feature>
<sequence>MAESHLWLGLAGSGLAGLATGMGALPVLFVRQISRNTQGVMLGFGAGVMLAATSFSLIIPGLEAAEAAGGSNLDAAFAVTLGMGLGTGFLWFSNQYFPHEHFFKGREGSSASNLKRIWLFIIAITIHNFPEGLAVGVGFSGGDTANGTALAIGIGLQNIPEGLVVALSLVAESYSKREAILISLLTGLVEPVGGLVGAATVAISGAILPVAMGFAAGAMLFVISDEIIPESNRLGYEKAGTLGLMVGFVLMMLLDVTLG</sequence>
<keyword evidence="5" id="KW-0862">Zinc</keyword>
<dbReference type="PANTHER" id="PTHR11040">
    <property type="entry name" value="ZINC/IRON TRANSPORTER"/>
    <property type="match status" value="1"/>
</dbReference>
<reference evidence="9" key="2">
    <citation type="journal article" date="2022" name="Microbiol. Resour. Announc.">
        <title>Metagenome Sequencing to Explore Phylogenomics of Terrestrial Cyanobacteria.</title>
        <authorList>
            <person name="Ward R.D."/>
            <person name="Stajich J.E."/>
            <person name="Johansen J.R."/>
            <person name="Huntemann M."/>
            <person name="Clum A."/>
            <person name="Foster B."/>
            <person name="Foster B."/>
            <person name="Roux S."/>
            <person name="Palaniappan K."/>
            <person name="Varghese N."/>
            <person name="Mukherjee S."/>
            <person name="Reddy T.B.K."/>
            <person name="Daum C."/>
            <person name="Copeland A."/>
            <person name="Chen I.A."/>
            <person name="Ivanova N.N."/>
            <person name="Kyrpides N.C."/>
            <person name="Shapiro N."/>
            <person name="Eloe-Fadrosh E.A."/>
            <person name="Pietrasiak N."/>
        </authorList>
    </citation>
    <scope>NUCLEOTIDE SEQUENCE</scope>
    <source>
        <strain evidence="9">GSE-TBD4-15B</strain>
    </source>
</reference>
<dbReference type="InterPro" id="IPR003689">
    <property type="entry name" value="ZIP"/>
</dbReference>
<keyword evidence="4 8" id="KW-0812">Transmembrane</keyword>
<feature type="transmembrane region" description="Helical" evidence="8">
    <location>
        <begin position="117"/>
        <end position="137"/>
    </location>
</feature>
<dbReference type="Pfam" id="PF02535">
    <property type="entry name" value="Zip"/>
    <property type="match status" value="1"/>
</dbReference>
<feature type="transmembrane region" description="Helical" evidence="8">
    <location>
        <begin position="178"/>
        <end position="196"/>
    </location>
</feature>
<dbReference type="EMBL" id="JAHHHV010000070">
    <property type="protein sequence ID" value="MBW4466731.1"/>
    <property type="molecule type" value="Genomic_DNA"/>
</dbReference>
<comment type="subcellular location">
    <subcellularLocation>
        <location evidence="1">Cell membrane</location>
        <topology evidence="1">Multi-pass membrane protein</topology>
    </subcellularLocation>
</comment>
<protein>
    <submittedName>
        <fullName evidence="9">ZIP family metal transporter</fullName>
    </submittedName>
</protein>
<feature type="transmembrane region" description="Helical" evidence="8">
    <location>
        <begin position="42"/>
        <end position="63"/>
    </location>
</feature>
<evidence type="ECO:0000256" key="5">
    <source>
        <dbReference type="ARBA" id="ARBA00022833"/>
    </source>
</evidence>
<evidence type="ECO:0000256" key="1">
    <source>
        <dbReference type="ARBA" id="ARBA00004651"/>
    </source>
</evidence>
<name>A0A951PBW9_9CYAN</name>
<proteinExistence type="inferred from homology"/>
<feature type="transmembrane region" description="Helical" evidence="8">
    <location>
        <begin position="149"/>
        <end position="171"/>
    </location>
</feature>
<feature type="transmembrane region" description="Helical" evidence="8">
    <location>
        <begin position="202"/>
        <end position="223"/>
    </location>
</feature>
<comment type="similarity">
    <text evidence="2">Belongs to the ZIP transporter (TC 2.A.5) family.</text>
</comment>
<dbReference type="Proteomes" id="UP000707356">
    <property type="component" value="Unassembled WGS sequence"/>
</dbReference>
<evidence type="ECO:0000256" key="4">
    <source>
        <dbReference type="ARBA" id="ARBA00022692"/>
    </source>
</evidence>
<evidence type="ECO:0000256" key="8">
    <source>
        <dbReference type="SAM" id="Phobius"/>
    </source>
</evidence>
<organism evidence="9 10">
    <name type="scientific">Pegethrix bostrychoides GSE-TBD4-15B</name>
    <dbReference type="NCBI Taxonomy" id="2839662"/>
    <lineage>
        <taxon>Bacteria</taxon>
        <taxon>Bacillati</taxon>
        <taxon>Cyanobacteriota</taxon>
        <taxon>Cyanophyceae</taxon>
        <taxon>Oculatellales</taxon>
        <taxon>Oculatellaceae</taxon>
        <taxon>Pegethrix</taxon>
    </lineage>
</organism>
<dbReference type="AlphaFoldDB" id="A0A951PBW9"/>
<evidence type="ECO:0000313" key="10">
    <source>
        <dbReference type="Proteomes" id="UP000707356"/>
    </source>
</evidence>
<gene>
    <name evidence="9" type="ORF">KME07_15005</name>
</gene>
<dbReference type="GO" id="GO:0005385">
    <property type="term" value="F:zinc ion transmembrane transporter activity"/>
    <property type="evidence" value="ECO:0007669"/>
    <property type="project" value="TreeGrafter"/>
</dbReference>
<keyword evidence="6 8" id="KW-1133">Transmembrane helix</keyword>
<accession>A0A951PBW9</accession>